<comment type="caution">
    <text evidence="2">The sequence shown here is derived from an EMBL/GenBank/DDBJ whole genome shotgun (WGS) entry which is preliminary data.</text>
</comment>
<name>D6U7V1_KTERA</name>
<dbReference type="EMBL" id="ADVG01000005">
    <property type="protein sequence ID" value="EFH79962.1"/>
    <property type="molecule type" value="Genomic_DNA"/>
</dbReference>
<feature type="compositionally biased region" description="Basic and acidic residues" evidence="1">
    <location>
        <begin position="22"/>
        <end position="31"/>
    </location>
</feature>
<dbReference type="STRING" id="485913.Krac_0494"/>
<dbReference type="Proteomes" id="UP000004508">
    <property type="component" value="Unassembled WGS sequence"/>
</dbReference>
<protein>
    <submittedName>
        <fullName evidence="2">Uncharacterized protein</fullName>
    </submittedName>
</protein>
<keyword evidence="3" id="KW-1185">Reference proteome</keyword>
<evidence type="ECO:0000256" key="1">
    <source>
        <dbReference type="SAM" id="MobiDB-lite"/>
    </source>
</evidence>
<reference evidence="2 3" key="1">
    <citation type="journal article" date="2011" name="Stand. Genomic Sci.">
        <title>Non-contiguous finished genome sequence and contextual data of the filamentous soil bacterium Ktedonobacter racemifer type strain (SOSP1-21).</title>
        <authorList>
            <person name="Chang Y.J."/>
            <person name="Land M."/>
            <person name="Hauser L."/>
            <person name="Chertkov O."/>
            <person name="Del Rio T.G."/>
            <person name="Nolan M."/>
            <person name="Copeland A."/>
            <person name="Tice H."/>
            <person name="Cheng J.F."/>
            <person name="Lucas S."/>
            <person name="Han C."/>
            <person name="Goodwin L."/>
            <person name="Pitluck S."/>
            <person name="Ivanova N."/>
            <person name="Ovchinikova G."/>
            <person name="Pati A."/>
            <person name="Chen A."/>
            <person name="Palaniappan K."/>
            <person name="Mavromatis K."/>
            <person name="Liolios K."/>
            <person name="Brettin T."/>
            <person name="Fiebig A."/>
            <person name="Rohde M."/>
            <person name="Abt B."/>
            <person name="Goker M."/>
            <person name="Detter J.C."/>
            <person name="Woyke T."/>
            <person name="Bristow J."/>
            <person name="Eisen J.A."/>
            <person name="Markowitz V."/>
            <person name="Hugenholtz P."/>
            <person name="Kyrpides N.C."/>
            <person name="Klenk H.P."/>
            <person name="Lapidus A."/>
        </authorList>
    </citation>
    <scope>NUCLEOTIDE SEQUENCE [LARGE SCALE GENOMIC DNA]</scope>
    <source>
        <strain evidence="3">DSM 44963</strain>
    </source>
</reference>
<proteinExistence type="predicted"/>
<gene>
    <name evidence="2" type="ORF">Krac_0494</name>
</gene>
<sequence length="86" mass="9992">MNTQQQRSPHLSLMPSVPEAAPESRENTDWRDAGLEEDAGLVPLYTRLQEPQQCHARPSYRCHHTIEHTTIWLTRQGLDVESHRHI</sequence>
<dbReference type="InParanoid" id="D6U7V1"/>
<evidence type="ECO:0000313" key="2">
    <source>
        <dbReference type="EMBL" id="EFH79962.1"/>
    </source>
</evidence>
<accession>D6U7V1</accession>
<feature type="region of interest" description="Disordered" evidence="1">
    <location>
        <begin position="1"/>
        <end position="31"/>
    </location>
</feature>
<dbReference type="RefSeq" id="WP_007922203.1">
    <property type="nucleotide sequence ID" value="NZ_ADVG01000005.1"/>
</dbReference>
<dbReference type="AlphaFoldDB" id="D6U7V1"/>
<evidence type="ECO:0000313" key="3">
    <source>
        <dbReference type="Proteomes" id="UP000004508"/>
    </source>
</evidence>
<organism evidence="2 3">
    <name type="scientific">Ktedonobacter racemifer DSM 44963</name>
    <dbReference type="NCBI Taxonomy" id="485913"/>
    <lineage>
        <taxon>Bacteria</taxon>
        <taxon>Bacillati</taxon>
        <taxon>Chloroflexota</taxon>
        <taxon>Ktedonobacteria</taxon>
        <taxon>Ktedonobacterales</taxon>
        <taxon>Ktedonobacteraceae</taxon>
        <taxon>Ktedonobacter</taxon>
    </lineage>
</organism>